<gene>
    <name evidence="1" type="ORF">DPMN_129364</name>
</gene>
<dbReference type="EMBL" id="JAIWYP010000005">
    <property type="protein sequence ID" value="KAH3827427.1"/>
    <property type="molecule type" value="Genomic_DNA"/>
</dbReference>
<organism evidence="1 2">
    <name type="scientific">Dreissena polymorpha</name>
    <name type="common">Zebra mussel</name>
    <name type="synonym">Mytilus polymorpha</name>
    <dbReference type="NCBI Taxonomy" id="45954"/>
    <lineage>
        <taxon>Eukaryota</taxon>
        <taxon>Metazoa</taxon>
        <taxon>Spiralia</taxon>
        <taxon>Lophotrochozoa</taxon>
        <taxon>Mollusca</taxon>
        <taxon>Bivalvia</taxon>
        <taxon>Autobranchia</taxon>
        <taxon>Heteroconchia</taxon>
        <taxon>Euheterodonta</taxon>
        <taxon>Imparidentia</taxon>
        <taxon>Neoheterodontei</taxon>
        <taxon>Myida</taxon>
        <taxon>Dreissenoidea</taxon>
        <taxon>Dreissenidae</taxon>
        <taxon>Dreissena</taxon>
    </lineage>
</organism>
<accession>A0A9D4H306</accession>
<keyword evidence="2" id="KW-1185">Reference proteome</keyword>
<sequence length="68" mass="8031">MSLVDSRRVLVEGVAADDVDDDWERRECEWHERLTEEMCFAERQRQVDKLCEAMEAAIRKVDTLFVSI</sequence>
<proteinExistence type="predicted"/>
<name>A0A9D4H306_DREPO</name>
<reference evidence="1" key="1">
    <citation type="journal article" date="2019" name="bioRxiv">
        <title>The Genome of the Zebra Mussel, Dreissena polymorpha: A Resource for Invasive Species Research.</title>
        <authorList>
            <person name="McCartney M.A."/>
            <person name="Auch B."/>
            <person name="Kono T."/>
            <person name="Mallez S."/>
            <person name="Zhang Y."/>
            <person name="Obille A."/>
            <person name="Becker A."/>
            <person name="Abrahante J.E."/>
            <person name="Garbe J."/>
            <person name="Badalamenti J.P."/>
            <person name="Herman A."/>
            <person name="Mangelson H."/>
            <person name="Liachko I."/>
            <person name="Sullivan S."/>
            <person name="Sone E.D."/>
            <person name="Koren S."/>
            <person name="Silverstein K.A.T."/>
            <person name="Beckman K.B."/>
            <person name="Gohl D.M."/>
        </authorList>
    </citation>
    <scope>NUCLEOTIDE SEQUENCE</scope>
    <source>
        <strain evidence="1">Duluth1</strain>
        <tissue evidence="1">Whole animal</tissue>
    </source>
</reference>
<evidence type="ECO:0000313" key="2">
    <source>
        <dbReference type="Proteomes" id="UP000828390"/>
    </source>
</evidence>
<protein>
    <submittedName>
        <fullName evidence="1">Uncharacterized protein</fullName>
    </submittedName>
</protein>
<dbReference type="AlphaFoldDB" id="A0A9D4H306"/>
<evidence type="ECO:0000313" key="1">
    <source>
        <dbReference type="EMBL" id="KAH3827427.1"/>
    </source>
</evidence>
<dbReference type="Proteomes" id="UP000828390">
    <property type="component" value="Unassembled WGS sequence"/>
</dbReference>
<reference evidence="1" key="2">
    <citation type="submission" date="2020-11" db="EMBL/GenBank/DDBJ databases">
        <authorList>
            <person name="McCartney M.A."/>
            <person name="Auch B."/>
            <person name="Kono T."/>
            <person name="Mallez S."/>
            <person name="Becker A."/>
            <person name="Gohl D.M."/>
            <person name="Silverstein K.A.T."/>
            <person name="Koren S."/>
            <person name="Bechman K.B."/>
            <person name="Herman A."/>
            <person name="Abrahante J.E."/>
            <person name="Garbe J."/>
        </authorList>
    </citation>
    <scope>NUCLEOTIDE SEQUENCE</scope>
    <source>
        <strain evidence="1">Duluth1</strain>
        <tissue evidence="1">Whole animal</tissue>
    </source>
</reference>
<comment type="caution">
    <text evidence="1">The sequence shown here is derived from an EMBL/GenBank/DDBJ whole genome shotgun (WGS) entry which is preliminary data.</text>
</comment>